<dbReference type="GO" id="GO:0006107">
    <property type="term" value="P:oxaloacetate metabolic process"/>
    <property type="evidence" value="ECO:0007669"/>
    <property type="project" value="TreeGrafter"/>
</dbReference>
<reference evidence="10" key="2">
    <citation type="submission" date="2016-10" db="EMBL/GenBank/DDBJ databases">
        <authorList>
            <person name="Varghese N."/>
            <person name="Submissions S."/>
        </authorList>
    </citation>
    <scope>NUCLEOTIDE SEQUENCE [LARGE SCALE GENOMIC DNA]</scope>
    <source>
        <strain evidence="10">Nm76</strain>
    </source>
</reference>
<sequence length="316" mass="34021">MSHTLYETTVQRVQRCELAVPGSSPGMFEKALNSGVDFVFLDLEDAVAPDDKIQARKNIIQALNDLDWKGHGITVSVRINGLDTQYMVRDVVDLVEQAGSKIDTLLIPKAGVYADIYMVQAMVTQLEMQQGLKNRIGLEALIETALGMANVEDIARNGAAGRLEALHFGVADYAASNRARTTNIGGLNPDYPGDQWHFAISRMIVACRAYGLRPIDGPFGDIKDPDGYVLAAKRAAALGCEGKWAIHPTQIPLANDVFTPPEREIEKAKRILAALKEAAAQGKGAAALDGRLIDAASERMANNVVKVAEAIAAKNG</sequence>
<dbReference type="AlphaFoldDB" id="A0A1H8JFG5"/>
<keyword evidence="8" id="KW-0456">Lyase</keyword>
<protein>
    <submittedName>
        <fullName evidence="8">Beta-methylmalyl-CoA/L-malyl-CoA lyase</fullName>
    </submittedName>
    <submittedName>
        <fullName evidence="9">CoA ester lyase</fullName>
    </submittedName>
</protein>
<dbReference type="Pfam" id="PF03328">
    <property type="entry name" value="HpcH_HpaI"/>
    <property type="match status" value="1"/>
</dbReference>
<dbReference type="STRING" id="42354.SAMN05216333_101194"/>
<feature type="binding site" evidence="4">
    <location>
        <position position="143"/>
    </location>
    <ligand>
        <name>substrate</name>
    </ligand>
</feature>
<gene>
    <name evidence="7" type="ORF">C8R26_10614</name>
    <name evidence="9" type="ORF">E6Q60_07535</name>
    <name evidence="8" type="ORF">SAMN05216333_101194</name>
</gene>
<keyword evidence="3 5" id="KW-0460">Magnesium</keyword>
<feature type="binding site" evidence="5">
    <location>
        <position position="143"/>
    </location>
    <ligand>
        <name>Mg(2+)</name>
        <dbReference type="ChEBI" id="CHEBI:18420"/>
    </ligand>
</feature>
<dbReference type="GO" id="GO:0000287">
    <property type="term" value="F:magnesium ion binding"/>
    <property type="evidence" value="ECO:0007669"/>
    <property type="project" value="TreeGrafter"/>
</dbReference>
<evidence type="ECO:0000313" key="7">
    <source>
        <dbReference type="EMBL" id="PTQ77670.1"/>
    </source>
</evidence>
<dbReference type="EMBL" id="FODO01000001">
    <property type="protein sequence ID" value="SEN79593.1"/>
    <property type="molecule type" value="Genomic_DNA"/>
</dbReference>
<keyword evidence="2 5" id="KW-0479">Metal-binding</keyword>
<evidence type="ECO:0000256" key="5">
    <source>
        <dbReference type="PIRSR" id="PIRSR015582-2"/>
    </source>
</evidence>
<dbReference type="SUPFAM" id="SSF51621">
    <property type="entry name" value="Phosphoenolpyruvate/pyruvate domain"/>
    <property type="match status" value="1"/>
</dbReference>
<feature type="domain" description="HpcH/HpaI aldolase/citrate lyase" evidence="6">
    <location>
        <begin position="19"/>
        <end position="248"/>
    </location>
</feature>
<evidence type="ECO:0000256" key="1">
    <source>
        <dbReference type="ARBA" id="ARBA00001946"/>
    </source>
</evidence>
<dbReference type="PANTHER" id="PTHR32308">
    <property type="entry name" value="LYASE BETA SUBUNIT, PUTATIVE (AFU_ORTHOLOGUE AFUA_4G13030)-RELATED"/>
    <property type="match status" value="1"/>
</dbReference>
<evidence type="ECO:0000313" key="10">
    <source>
        <dbReference type="Proteomes" id="UP000198814"/>
    </source>
</evidence>
<keyword evidence="10" id="KW-1185">Reference proteome</keyword>
<dbReference type="EMBL" id="SSFX01000053">
    <property type="protein sequence ID" value="TXI28340.1"/>
    <property type="molecule type" value="Genomic_DNA"/>
</dbReference>
<evidence type="ECO:0000313" key="12">
    <source>
        <dbReference type="Proteomes" id="UP000321055"/>
    </source>
</evidence>
<dbReference type="EMBL" id="QAOI01000006">
    <property type="protein sequence ID" value="PTQ77670.1"/>
    <property type="molecule type" value="Genomic_DNA"/>
</dbReference>
<evidence type="ECO:0000259" key="6">
    <source>
        <dbReference type="Pfam" id="PF03328"/>
    </source>
</evidence>
<organism evidence="8 10">
    <name type="scientific">Nitrosomonas oligotropha</name>
    <dbReference type="NCBI Taxonomy" id="42354"/>
    <lineage>
        <taxon>Bacteria</taxon>
        <taxon>Pseudomonadati</taxon>
        <taxon>Pseudomonadota</taxon>
        <taxon>Betaproteobacteria</taxon>
        <taxon>Nitrosomonadales</taxon>
        <taxon>Nitrosomonadaceae</taxon>
        <taxon>Nitrosomonas</taxon>
    </lineage>
</organism>
<accession>A0A1H8JFG5</accession>
<dbReference type="InterPro" id="IPR011206">
    <property type="entry name" value="Citrate_lyase_beta/mcl1/mcl2"/>
</dbReference>
<evidence type="ECO:0000256" key="4">
    <source>
        <dbReference type="PIRSR" id="PIRSR015582-1"/>
    </source>
</evidence>
<dbReference type="Gene3D" id="3.20.20.60">
    <property type="entry name" value="Phosphoenolpyruvate-binding domains"/>
    <property type="match status" value="1"/>
</dbReference>
<dbReference type="OrthoDB" id="348111at2"/>
<reference evidence="7 11" key="3">
    <citation type="submission" date="2018-04" db="EMBL/GenBank/DDBJ databases">
        <title>Active sludge and wastewater microbial communities from Klosterneuburg, Austria.</title>
        <authorList>
            <person name="Wagner M."/>
        </authorList>
    </citation>
    <scope>NUCLEOTIDE SEQUENCE [LARGE SCALE GENOMIC DNA]</scope>
    <source>
        <strain evidence="7 11">Nm49</strain>
    </source>
</reference>
<evidence type="ECO:0000256" key="2">
    <source>
        <dbReference type="ARBA" id="ARBA00022723"/>
    </source>
</evidence>
<dbReference type="InterPro" id="IPR040442">
    <property type="entry name" value="Pyrv_kinase-like_dom_sf"/>
</dbReference>
<dbReference type="Proteomes" id="UP000321055">
    <property type="component" value="Unassembled WGS sequence"/>
</dbReference>
<dbReference type="PIRSF" id="PIRSF015582">
    <property type="entry name" value="Cit_lyase_B"/>
    <property type="match status" value="1"/>
</dbReference>
<evidence type="ECO:0000313" key="9">
    <source>
        <dbReference type="EMBL" id="TXI28340.1"/>
    </source>
</evidence>
<dbReference type="RefSeq" id="WP_090314917.1">
    <property type="nucleotide sequence ID" value="NZ_FNOE01000001.1"/>
</dbReference>
<dbReference type="Proteomes" id="UP000198814">
    <property type="component" value="Unassembled WGS sequence"/>
</dbReference>
<reference evidence="8" key="1">
    <citation type="submission" date="2016-10" db="EMBL/GenBank/DDBJ databases">
        <authorList>
            <person name="de Groot N.N."/>
        </authorList>
    </citation>
    <scope>NUCLEOTIDE SEQUENCE [LARGE SCALE GENOMIC DNA]</scope>
    <source>
        <strain evidence="8">Nm76</strain>
    </source>
</reference>
<proteinExistence type="predicted"/>
<comment type="cofactor">
    <cofactor evidence="1">
        <name>Mg(2+)</name>
        <dbReference type="ChEBI" id="CHEBI:18420"/>
    </cofactor>
</comment>
<dbReference type="Proteomes" id="UP000244128">
    <property type="component" value="Unassembled WGS sequence"/>
</dbReference>
<reference evidence="9 12" key="4">
    <citation type="submission" date="2018-09" db="EMBL/GenBank/DDBJ databases">
        <title>Metagenome Assembled Genomes from an Advanced Water Purification Facility.</title>
        <authorList>
            <person name="Stamps B.W."/>
            <person name="Spear J.R."/>
        </authorList>
    </citation>
    <scope>NUCLEOTIDE SEQUENCE [LARGE SCALE GENOMIC DNA]</scope>
    <source>
        <strain evidence="9">Bin_54_1</strain>
    </source>
</reference>
<evidence type="ECO:0000256" key="3">
    <source>
        <dbReference type="ARBA" id="ARBA00022842"/>
    </source>
</evidence>
<dbReference type="PANTHER" id="PTHR32308:SF10">
    <property type="entry name" value="CITRATE LYASE SUBUNIT BETA"/>
    <property type="match status" value="1"/>
</dbReference>
<evidence type="ECO:0000313" key="8">
    <source>
        <dbReference type="EMBL" id="SEN79593.1"/>
    </source>
</evidence>
<dbReference type="GO" id="GO:0016829">
    <property type="term" value="F:lyase activity"/>
    <property type="evidence" value="ECO:0007669"/>
    <property type="project" value="UniProtKB-KW"/>
</dbReference>
<feature type="binding site" evidence="5">
    <location>
        <position position="172"/>
    </location>
    <ligand>
        <name>Mg(2+)</name>
        <dbReference type="ChEBI" id="CHEBI:18420"/>
    </ligand>
</feature>
<feature type="binding site" evidence="4">
    <location>
        <position position="78"/>
    </location>
    <ligand>
        <name>substrate</name>
    </ligand>
</feature>
<name>A0A1H8JFG5_9PROT</name>
<dbReference type="InterPro" id="IPR005000">
    <property type="entry name" value="Aldolase/citrate-lyase_domain"/>
</dbReference>
<dbReference type="InterPro" id="IPR015813">
    <property type="entry name" value="Pyrv/PenolPyrv_kinase-like_dom"/>
</dbReference>
<evidence type="ECO:0000313" key="11">
    <source>
        <dbReference type="Proteomes" id="UP000244128"/>
    </source>
</evidence>